<evidence type="ECO:0008006" key="3">
    <source>
        <dbReference type="Google" id="ProtNLM"/>
    </source>
</evidence>
<dbReference type="NCBIfam" id="TIGR03519">
    <property type="entry name" value="T9SS_PorP_fam"/>
    <property type="match status" value="1"/>
</dbReference>
<gene>
    <name evidence="1" type="ORF">AQPE_2870</name>
</gene>
<sequence>MIRRFRHIAVLILLLVVAGIKAKGQEFPWSLQYVTNMNTINPAYVGMWDRAGLLVSTRINWVGIKGSPLTQQFSYYTPIKDQKSGIGVNLQRRNLGLEKSLFLTGDYSYQIRLDVYNYLRFGFRAGFVNYDNNLNAYQLYPDQIPDSEFTTDVRQYFMTVFGVGAVLFDDRYHVSLSIPQIINNTFKVNQNGFSSLHELRTIYLAGGYVIKLPSTIMIRPNLLVVATVGKQVYFDASAIVYLPGDLQFGLNVRSNGAICLSAQYTFKNSIRIGYASEYHVIEDIRKYQLGSYEIMVGYDFNLYRKKNTRPYYF</sequence>
<keyword evidence="2" id="KW-1185">Reference proteome</keyword>
<organism evidence="1 2">
    <name type="scientific">Aquipluma nitroreducens</name>
    <dbReference type="NCBI Taxonomy" id="2010828"/>
    <lineage>
        <taxon>Bacteria</taxon>
        <taxon>Pseudomonadati</taxon>
        <taxon>Bacteroidota</taxon>
        <taxon>Bacteroidia</taxon>
        <taxon>Marinilabiliales</taxon>
        <taxon>Prolixibacteraceae</taxon>
        <taxon>Aquipluma</taxon>
    </lineage>
</organism>
<evidence type="ECO:0000313" key="1">
    <source>
        <dbReference type="EMBL" id="BBE18706.1"/>
    </source>
</evidence>
<dbReference type="Proteomes" id="UP001193389">
    <property type="component" value="Chromosome"/>
</dbReference>
<dbReference type="EMBL" id="AP018694">
    <property type="protein sequence ID" value="BBE18706.1"/>
    <property type="molecule type" value="Genomic_DNA"/>
</dbReference>
<proteinExistence type="predicted"/>
<evidence type="ECO:0000313" key="2">
    <source>
        <dbReference type="Proteomes" id="UP001193389"/>
    </source>
</evidence>
<dbReference type="AlphaFoldDB" id="A0A5K7SB68"/>
<accession>A0A5K7SB68</accession>
<name>A0A5K7SB68_9BACT</name>
<dbReference type="Pfam" id="PF11751">
    <property type="entry name" value="PorP_SprF"/>
    <property type="match status" value="1"/>
</dbReference>
<reference evidence="1" key="1">
    <citation type="journal article" date="2020" name="Int. J. Syst. Evol. Microbiol.">
        <title>Aquipluma nitroreducens gen. nov. sp. nov., a novel facultatively anaerobic bacterium isolated from a freshwater lake.</title>
        <authorList>
            <person name="Watanabe M."/>
            <person name="Kojima H."/>
            <person name="Fukui M."/>
        </authorList>
    </citation>
    <scope>NUCLEOTIDE SEQUENCE</scope>
    <source>
        <strain evidence="1">MeG22</strain>
    </source>
</reference>
<dbReference type="InterPro" id="IPR019861">
    <property type="entry name" value="PorP/SprF_Bacteroidetes"/>
</dbReference>
<dbReference type="KEGG" id="anf:AQPE_2870"/>
<protein>
    <recommendedName>
        <fullName evidence="3">Type IX secretion system membrane protein PorP/SprF</fullName>
    </recommendedName>
</protein>
<dbReference type="RefSeq" id="WP_318347017.1">
    <property type="nucleotide sequence ID" value="NZ_AP018694.1"/>
</dbReference>